<feature type="compositionally biased region" description="Basic and acidic residues" evidence="3">
    <location>
        <begin position="176"/>
        <end position="185"/>
    </location>
</feature>
<feature type="compositionally biased region" description="Acidic residues" evidence="3">
    <location>
        <begin position="141"/>
        <end position="175"/>
    </location>
</feature>
<accession>A0A6A6JIE2</accession>
<dbReference type="InterPro" id="IPR027417">
    <property type="entry name" value="P-loop_NTPase"/>
</dbReference>
<evidence type="ECO:0000313" key="5">
    <source>
        <dbReference type="EMBL" id="KAF2275698.1"/>
    </source>
</evidence>
<dbReference type="Gene3D" id="3.40.50.10810">
    <property type="entry name" value="Tandem AAA-ATPase domain"/>
    <property type="match status" value="1"/>
</dbReference>
<organism evidence="5 6">
    <name type="scientific">Westerdykella ornata</name>
    <dbReference type="NCBI Taxonomy" id="318751"/>
    <lineage>
        <taxon>Eukaryota</taxon>
        <taxon>Fungi</taxon>
        <taxon>Dikarya</taxon>
        <taxon>Ascomycota</taxon>
        <taxon>Pezizomycotina</taxon>
        <taxon>Dothideomycetes</taxon>
        <taxon>Pleosporomycetidae</taxon>
        <taxon>Pleosporales</taxon>
        <taxon>Sporormiaceae</taxon>
        <taxon>Westerdykella</taxon>
    </lineage>
</organism>
<evidence type="ECO:0000256" key="3">
    <source>
        <dbReference type="SAM" id="MobiDB-lite"/>
    </source>
</evidence>
<dbReference type="PROSITE" id="PS51192">
    <property type="entry name" value="HELICASE_ATP_BIND_1"/>
    <property type="match status" value="1"/>
</dbReference>
<protein>
    <recommendedName>
        <fullName evidence="4">Helicase ATP-binding domain-containing protein</fullName>
    </recommendedName>
</protein>
<reference evidence="5" key="1">
    <citation type="journal article" date="2020" name="Stud. Mycol.">
        <title>101 Dothideomycetes genomes: a test case for predicting lifestyles and emergence of pathogens.</title>
        <authorList>
            <person name="Haridas S."/>
            <person name="Albert R."/>
            <person name="Binder M."/>
            <person name="Bloem J."/>
            <person name="Labutti K."/>
            <person name="Salamov A."/>
            <person name="Andreopoulos B."/>
            <person name="Baker S."/>
            <person name="Barry K."/>
            <person name="Bills G."/>
            <person name="Bluhm B."/>
            <person name="Cannon C."/>
            <person name="Castanera R."/>
            <person name="Culley D."/>
            <person name="Daum C."/>
            <person name="Ezra D."/>
            <person name="Gonzalez J."/>
            <person name="Henrissat B."/>
            <person name="Kuo A."/>
            <person name="Liang C."/>
            <person name="Lipzen A."/>
            <person name="Lutzoni F."/>
            <person name="Magnuson J."/>
            <person name="Mondo S."/>
            <person name="Nolan M."/>
            <person name="Ohm R."/>
            <person name="Pangilinan J."/>
            <person name="Park H.-J."/>
            <person name="Ramirez L."/>
            <person name="Alfaro M."/>
            <person name="Sun H."/>
            <person name="Tritt A."/>
            <person name="Yoshinaga Y."/>
            <person name="Zwiers L.-H."/>
            <person name="Turgeon B."/>
            <person name="Goodwin S."/>
            <person name="Spatafora J."/>
            <person name="Crous P."/>
            <person name="Grigoriev I."/>
        </authorList>
    </citation>
    <scope>NUCLEOTIDE SEQUENCE</scope>
    <source>
        <strain evidence="5">CBS 379.55</strain>
    </source>
</reference>
<dbReference type="SUPFAM" id="SSF52540">
    <property type="entry name" value="P-loop containing nucleoside triphosphate hydrolases"/>
    <property type="match status" value="1"/>
</dbReference>
<dbReference type="GeneID" id="54556185"/>
<keyword evidence="6" id="KW-1185">Reference proteome</keyword>
<sequence>MPTIPVLGPALPPPCLRGTLYLFQRQGLAEMIAMKPQGGGLLADEMGLGKTATAIAYMLYDRYTACERGKVLVVAPPTLIHNWQREFGKWVWPGRLTVVYGHDSAEGGKPASELTREDIERADVLVVGDQAITAEYKVICPDEDGEVDPGEEVGSDSEEEEEEEEEQEEEEEEEEGPKNAKKPREPLILSTEWAT</sequence>
<evidence type="ECO:0000256" key="2">
    <source>
        <dbReference type="ARBA" id="ARBA00022840"/>
    </source>
</evidence>
<dbReference type="Proteomes" id="UP000800097">
    <property type="component" value="Unassembled WGS sequence"/>
</dbReference>
<name>A0A6A6JIE2_WESOR</name>
<feature type="domain" description="Helicase ATP-binding" evidence="4">
    <location>
        <begin position="31"/>
        <end position="143"/>
    </location>
</feature>
<dbReference type="Pfam" id="PF00176">
    <property type="entry name" value="SNF2-rel_dom"/>
    <property type="match status" value="1"/>
</dbReference>
<dbReference type="EMBL" id="ML986496">
    <property type="protein sequence ID" value="KAF2275698.1"/>
    <property type="molecule type" value="Genomic_DNA"/>
</dbReference>
<evidence type="ECO:0000313" key="6">
    <source>
        <dbReference type="Proteomes" id="UP000800097"/>
    </source>
</evidence>
<evidence type="ECO:0000256" key="1">
    <source>
        <dbReference type="ARBA" id="ARBA00022741"/>
    </source>
</evidence>
<dbReference type="RefSeq" id="XP_033653237.1">
    <property type="nucleotide sequence ID" value="XM_033803010.1"/>
</dbReference>
<evidence type="ECO:0000259" key="4">
    <source>
        <dbReference type="PROSITE" id="PS51192"/>
    </source>
</evidence>
<dbReference type="PANTHER" id="PTHR10799">
    <property type="entry name" value="SNF2/RAD54 HELICASE FAMILY"/>
    <property type="match status" value="1"/>
</dbReference>
<dbReference type="GO" id="GO:0005524">
    <property type="term" value="F:ATP binding"/>
    <property type="evidence" value="ECO:0007669"/>
    <property type="project" value="InterPro"/>
</dbReference>
<gene>
    <name evidence="5" type="ORF">EI97DRAFT_69835</name>
</gene>
<feature type="region of interest" description="Disordered" evidence="3">
    <location>
        <begin position="139"/>
        <end position="195"/>
    </location>
</feature>
<keyword evidence="1" id="KW-0547">Nucleotide-binding</keyword>
<dbReference type="AlphaFoldDB" id="A0A6A6JIE2"/>
<dbReference type="OrthoDB" id="413460at2759"/>
<keyword evidence="2" id="KW-0067">ATP-binding</keyword>
<dbReference type="InterPro" id="IPR000330">
    <property type="entry name" value="SNF2_N"/>
</dbReference>
<dbReference type="InterPro" id="IPR038718">
    <property type="entry name" value="SNF2-like_sf"/>
</dbReference>
<proteinExistence type="predicted"/>
<dbReference type="InterPro" id="IPR014001">
    <property type="entry name" value="Helicase_ATP-bd"/>
</dbReference>